<keyword evidence="2" id="KW-1185">Reference proteome</keyword>
<gene>
    <name evidence="1" type="ORF">NG895_25300</name>
</gene>
<evidence type="ECO:0000313" key="2">
    <source>
        <dbReference type="Proteomes" id="UP001155241"/>
    </source>
</evidence>
<dbReference type="Proteomes" id="UP001155241">
    <property type="component" value="Unassembled WGS sequence"/>
</dbReference>
<proteinExistence type="predicted"/>
<dbReference type="AlphaFoldDB" id="A0A9X2JIM1"/>
<name>A0A9X2JIM1_9BACT</name>
<protein>
    <submittedName>
        <fullName evidence="1">Uncharacterized protein</fullName>
    </submittedName>
</protein>
<dbReference type="EMBL" id="JAMXLR010000090">
    <property type="protein sequence ID" value="MCO6047230.1"/>
    <property type="molecule type" value="Genomic_DNA"/>
</dbReference>
<accession>A0A9X2JIM1</accession>
<sequence length="190" mass="21954">MSAPHWLPHWLDEEEWAILKSKGWTEEMLERLKPTPEKEAIEHKFTSTALRALSVSGYSALEFLASNPDLSPVRLAERLNHGANARGLVAAMYREAIQCDSVRKTAKELLVRALQEKFCNGWTSRSKIRPSVKLGSWESDFCRNVNNKVCIRRVRNIFRHLTVDDPPVDGWKPHDDDLLDELFDMYWPIP</sequence>
<dbReference type="RefSeq" id="WP_252855339.1">
    <property type="nucleotide sequence ID" value="NZ_JAMXLR010000090.1"/>
</dbReference>
<organism evidence="1 2">
    <name type="scientific">Aeoliella straminimaris</name>
    <dbReference type="NCBI Taxonomy" id="2954799"/>
    <lineage>
        <taxon>Bacteria</taxon>
        <taxon>Pseudomonadati</taxon>
        <taxon>Planctomycetota</taxon>
        <taxon>Planctomycetia</taxon>
        <taxon>Pirellulales</taxon>
        <taxon>Lacipirellulaceae</taxon>
        <taxon>Aeoliella</taxon>
    </lineage>
</organism>
<evidence type="ECO:0000313" key="1">
    <source>
        <dbReference type="EMBL" id="MCO6047230.1"/>
    </source>
</evidence>
<comment type="caution">
    <text evidence="1">The sequence shown here is derived from an EMBL/GenBank/DDBJ whole genome shotgun (WGS) entry which is preliminary data.</text>
</comment>
<reference evidence="1" key="1">
    <citation type="submission" date="2022-06" db="EMBL/GenBank/DDBJ databases">
        <title>Aeoliella straminimaris, a novel planctomycete from sediments.</title>
        <authorList>
            <person name="Vitorino I.R."/>
            <person name="Lage O.M."/>
        </authorList>
    </citation>
    <scope>NUCLEOTIDE SEQUENCE</scope>
    <source>
        <strain evidence="1">ICT_H6.2</strain>
    </source>
</reference>